<keyword evidence="1" id="KW-1133">Transmembrane helix</keyword>
<organism evidence="2">
    <name type="scientific">Halocynthia hilgendorfi ssp. n. KRK-2020</name>
    <dbReference type="NCBI Taxonomy" id="2769794"/>
    <lineage>
        <taxon>Eukaryota</taxon>
        <taxon>Metazoa</taxon>
        <taxon>Chordata</taxon>
        <taxon>Tunicata</taxon>
        <taxon>Ascidiacea</taxon>
        <taxon>Stolidobranchia</taxon>
        <taxon>Pyuridae</taxon>
        <taxon>Halocynthia</taxon>
        <taxon>Halocynthia hilgendorfi</taxon>
    </lineage>
</organism>
<gene>
    <name evidence="2" type="primary">ND6</name>
</gene>
<evidence type="ECO:0000256" key="1">
    <source>
        <dbReference type="SAM" id="Phobius"/>
    </source>
</evidence>
<name>A0A7G9XFL9_9ASCI</name>
<accession>A0A7G9XFL9</accession>
<dbReference type="AlphaFoldDB" id="A0A7G9XFL9"/>
<keyword evidence="1" id="KW-0812">Transmembrane</keyword>
<feature type="transmembrane region" description="Helical" evidence="1">
    <location>
        <begin position="48"/>
        <end position="68"/>
    </location>
</feature>
<evidence type="ECO:0000313" key="2">
    <source>
        <dbReference type="EMBL" id="QNO34177.1"/>
    </source>
</evidence>
<dbReference type="EMBL" id="MT811760">
    <property type="protein sequence ID" value="QNO34177.1"/>
    <property type="molecule type" value="Genomic_DNA"/>
</dbReference>
<feature type="transmembrane region" description="Helical" evidence="1">
    <location>
        <begin position="12"/>
        <end position="42"/>
    </location>
</feature>
<sequence>MLLDVCMVGFYLCGGLVLFGGSALFSIVGLVLGGFFFCMFLFFGNKVFFGLVVLLVYLGGMLLLFTYVACMLGVFKESRVFGLLMYVGFGGLLFLMDLDGIGVCFSMENGLVFLLYNNYLFFGVMGGVVLVLVLVLILKFSLEGSLS</sequence>
<feature type="transmembrane region" description="Helical" evidence="1">
    <location>
        <begin position="118"/>
        <end position="138"/>
    </location>
</feature>
<protein>
    <submittedName>
        <fullName evidence="2">NADH dehydrogenase subunit 6</fullName>
    </submittedName>
</protein>
<feature type="transmembrane region" description="Helical" evidence="1">
    <location>
        <begin position="80"/>
        <end position="98"/>
    </location>
</feature>
<proteinExistence type="predicted"/>
<geneLocation type="mitochondrion" evidence="2"/>
<reference evidence="2" key="1">
    <citation type="submission" date="2020-07" db="EMBL/GenBank/DDBJ databases">
        <title>Complete mitochondrial genome of Halocynthia hilgendorfi ritteri (Pyuridae) from Korea.</title>
        <authorList>
            <person name="Kim M.-S."/>
            <person name="Kim K.-R."/>
            <person name="Kim Y.H."/>
            <person name="Park J.Y."/>
        </authorList>
    </citation>
    <scope>NUCLEOTIDE SEQUENCE</scope>
</reference>
<keyword evidence="1" id="KW-0472">Membrane</keyword>
<keyword evidence="2" id="KW-0496">Mitochondrion</keyword>